<evidence type="ECO:0000256" key="9">
    <source>
        <dbReference type="SAM" id="SignalP"/>
    </source>
</evidence>
<dbReference type="RefSeq" id="WP_190314499.1">
    <property type="nucleotide sequence ID" value="NZ_JACNYL010000003.1"/>
</dbReference>
<evidence type="ECO:0000259" key="10">
    <source>
        <dbReference type="Pfam" id="PF07715"/>
    </source>
</evidence>
<feature type="region of interest" description="Disordered" evidence="8">
    <location>
        <begin position="485"/>
        <end position="509"/>
    </location>
</feature>
<evidence type="ECO:0000256" key="5">
    <source>
        <dbReference type="ARBA" id="ARBA00023136"/>
    </source>
</evidence>
<comment type="caution">
    <text evidence="11">The sequence shown here is derived from an EMBL/GenBank/DDBJ whole genome shotgun (WGS) entry which is preliminary data.</text>
</comment>
<evidence type="ECO:0000313" key="11">
    <source>
        <dbReference type="EMBL" id="MBD1422811.1"/>
    </source>
</evidence>
<keyword evidence="11" id="KW-0675">Receptor</keyword>
<reference evidence="11 12" key="1">
    <citation type="submission" date="2020-08" db="EMBL/GenBank/DDBJ databases">
        <title>Sphingobacterium sp. DN00404 isolated from aquaculture water.</title>
        <authorList>
            <person name="Zhang M."/>
        </authorList>
    </citation>
    <scope>NUCLEOTIDE SEQUENCE [LARGE SCALE GENOMIC DNA]</scope>
    <source>
        <strain evidence="11 12">KCTC 42746</strain>
    </source>
</reference>
<dbReference type="EMBL" id="JACNYL010000003">
    <property type="protein sequence ID" value="MBD1422811.1"/>
    <property type="molecule type" value="Genomic_DNA"/>
</dbReference>
<dbReference type="InterPro" id="IPR036942">
    <property type="entry name" value="Beta-barrel_TonB_sf"/>
</dbReference>
<keyword evidence="4 7" id="KW-0812">Transmembrane</keyword>
<dbReference type="PROSITE" id="PS52016">
    <property type="entry name" value="TONB_DEPENDENT_REC_3"/>
    <property type="match status" value="1"/>
</dbReference>
<evidence type="ECO:0000256" key="2">
    <source>
        <dbReference type="ARBA" id="ARBA00022448"/>
    </source>
</evidence>
<comment type="subcellular location">
    <subcellularLocation>
        <location evidence="1 7">Cell outer membrane</location>
        <topology evidence="1 7">Multi-pass membrane protein</topology>
    </subcellularLocation>
</comment>
<proteinExistence type="inferred from homology"/>
<dbReference type="Gene3D" id="2.170.130.10">
    <property type="entry name" value="TonB-dependent receptor, plug domain"/>
    <property type="match status" value="1"/>
</dbReference>
<protein>
    <submittedName>
        <fullName evidence="11">TonB-dependent receptor</fullName>
    </submittedName>
</protein>
<keyword evidence="6 7" id="KW-0998">Cell outer membrane</keyword>
<dbReference type="NCBIfam" id="TIGR04056">
    <property type="entry name" value="OMP_RagA_SusC"/>
    <property type="match status" value="1"/>
</dbReference>
<dbReference type="InterPro" id="IPR037066">
    <property type="entry name" value="Plug_dom_sf"/>
</dbReference>
<feature type="compositionally biased region" description="Polar residues" evidence="8">
    <location>
        <begin position="485"/>
        <end position="495"/>
    </location>
</feature>
<dbReference type="InterPro" id="IPR039426">
    <property type="entry name" value="TonB-dep_rcpt-like"/>
</dbReference>
<keyword evidence="2 7" id="KW-0813">Transport</keyword>
<evidence type="ECO:0000256" key="8">
    <source>
        <dbReference type="SAM" id="MobiDB-lite"/>
    </source>
</evidence>
<dbReference type="InterPro" id="IPR023996">
    <property type="entry name" value="TonB-dep_OMP_SusC/RagA"/>
</dbReference>
<evidence type="ECO:0000256" key="3">
    <source>
        <dbReference type="ARBA" id="ARBA00022452"/>
    </source>
</evidence>
<accession>A0ABR7XUT5</accession>
<dbReference type="SUPFAM" id="SSF56935">
    <property type="entry name" value="Porins"/>
    <property type="match status" value="1"/>
</dbReference>
<dbReference type="Pfam" id="PF13715">
    <property type="entry name" value="CarbopepD_reg_2"/>
    <property type="match status" value="1"/>
</dbReference>
<evidence type="ECO:0000256" key="6">
    <source>
        <dbReference type="ARBA" id="ARBA00023237"/>
    </source>
</evidence>
<dbReference type="SUPFAM" id="SSF49464">
    <property type="entry name" value="Carboxypeptidase regulatory domain-like"/>
    <property type="match status" value="1"/>
</dbReference>
<name>A0ABR7XUT5_9SPHI</name>
<feature type="chain" id="PRO_5046074982" evidence="9">
    <location>
        <begin position="28"/>
        <end position="1031"/>
    </location>
</feature>
<dbReference type="NCBIfam" id="TIGR04057">
    <property type="entry name" value="SusC_RagA_signa"/>
    <property type="match status" value="1"/>
</dbReference>
<comment type="similarity">
    <text evidence="7">Belongs to the TonB-dependent receptor family.</text>
</comment>
<feature type="domain" description="TonB-dependent receptor plug" evidence="10">
    <location>
        <begin position="122"/>
        <end position="242"/>
    </location>
</feature>
<evidence type="ECO:0000256" key="1">
    <source>
        <dbReference type="ARBA" id="ARBA00004571"/>
    </source>
</evidence>
<dbReference type="Proteomes" id="UP000651112">
    <property type="component" value="Unassembled WGS sequence"/>
</dbReference>
<dbReference type="InterPro" id="IPR008969">
    <property type="entry name" value="CarboxyPept-like_regulatory"/>
</dbReference>
<gene>
    <name evidence="11" type="ORF">H8B21_14640</name>
</gene>
<organism evidence="11 12">
    <name type="scientific">Sphingobacterium chuzhouense</name>
    <dbReference type="NCBI Taxonomy" id="1742264"/>
    <lineage>
        <taxon>Bacteria</taxon>
        <taxon>Pseudomonadati</taxon>
        <taxon>Bacteroidota</taxon>
        <taxon>Sphingobacteriia</taxon>
        <taxon>Sphingobacteriales</taxon>
        <taxon>Sphingobacteriaceae</taxon>
        <taxon>Sphingobacterium</taxon>
    </lineage>
</organism>
<dbReference type="Gene3D" id="2.40.170.20">
    <property type="entry name" value="TonB-dependent receptor, beta-barrel domain"/>
    <property type="match status" value="1"/>
</dbReference>
<evidence type="ECO:0000256" key="7">
    <source>
        <dbReference type="PROSITE-ProRule" id="PRU01360"/>
    </source>
</evidence>
<keyword evidence="3 7" id="KW-1134">Transmembrane beta strand</keyword>
<evidence type="ECO:0000256" key="4">
    <source>
        <dbReference type="ARBA" id="ARBA00022692"/>
    </source>
</evidence>
<evidence type="ECO:0000313" key="12">
    <source>
        <dbReference type="Proteomes" id="UP000651112"/>
    </source>
</evidence>
<keyword evidence="9" id="KW-0732">Signal</keyword>
<sequence>MMIYNRTKNKASFFLFFLLLFSFSIHAQDHKISGTVTDSQTGEGVRGVLVSVKGSSINTLTDEKGVYTLSGISADAVLSFTFIGMKSTEVGVDGKSNVDVIMEKVSLDIDEVVVVGYGTQAKRDVTGSIVSVSGDDMRTNPGGTIVSGLQGKVPGMQITSNSGEPGAGATIQIRGASSISGGSEPLYIIDGVPIDGENMSSITGDATFSPLASIDPNDIESIEILKDAASGAIYGSRAANGVVIITTKGGNRFEVAKPRITLSHTSSIVEMGRKMDVMNGGQFREAYVEARENNGQVANQPWVTNPHHPYYNNTTDWQDILFRNAYQNVSNLGLQGSSESFSYGISLGYRNLQPTVVHTDYGQMNARGNFSYKLSKNISAETRLSYSDIDYTRILSSSGSYFSALRAALFTNPVFAPFDPLTGETVDWLGQREQRNPLAVAEKVPSTFKRNNTSLTQNVTVEILKGLKFKTSIYATFSNNEQSYYQPKTFSSSTPPRDDGRYQQTESSHLVQENTLNYSRLLKKHRISVVLGQSIEKWTSNEIIHQGEDFVDPNVTPIQGAARMTRVEQNRSERGLLSFFGRMNYSYAGKYLTSFTFRRDGSSRFGANRRFGNFPAVTLGWRFSDENFMNFANGVLDNGMIRGSMGVTGNQFAPDYAWQGGFSPATSRYDGNVAILHDAMMNRLLGWETTTQYNAGLDLSFFNKRVSFTADIYKKQSEDLLFSFPLNDFTGFNSITRNFGSVENKGFELLLETVNLDKAVRWETGVNFSLNRNKVTALPGGEDILIGDFSLGRIGEPAGMFFAHRALGVYASDEDNVYHAPDGTVGQYRRGSVTGEAFKGGDMIWDDIDGNGIIDDNDRVIIGNPHPKFIAGFNTGVTYKDISLKASLYWSHGNQVMNTLRRRRNQMLTVGNLGQDALQRWRAQGDVADFPMLRYQDIMGNFRPSSFTMEDASYIRLQEIVLGYNVPSKYLKRFLLSSINVYVSGTNLLTWTSYSGFDPEVSTSINPFVLGDDNGALPQSRSYNFGITARF</sequence>
<dbReference type="Gene3D" id="2.60.40.1120">
    <property type="entry name" value="Carboxypeptidase-like, regulatory domain"/>
    <property type="match status" value="1"/>
</dbReference>
<dbReference type="InterPro" id="IPR012910">
    <property type="entry name" value="Plug_dom"/>
</dbReference>
<keyword evidence="5 7" id="KW-0472">Membrane</keyword>
<keyword evidence="12" id="KW-1185">Reference proteome</keyword>
<dbReference type="Pfam" id="PF07715">
    <property type="entry name" value="Plug"/>
    <property type="match status" value="1"/>
</dbReference>
<feature type="signal peptide" evidence="9">
    <location>
        <begin position="1"/>
        <end position="27"/>
    </location>
</feature>
<dbReference type="InterPro" id="IPR023997">
    <property type="entry name" value="TonB-dep_OMP_SusC/RagA_CS"/>
</dbReference>